<name>A0ABQ7GMC5_DUNSA</name>
<accession>A0ABQ7GMC5</accession>
<comment type="caution">
    <text evidence="1">The sequence shown here is derived from an EMBL/GenBank/DDBJ whole genome shotgun (WGS) entry which is preliminary data.</text>
</comment>
<keyword evidence="2" id="KW-1185">Reference proteome</keyword>
<proteinExistence type="predicted"/>
<organism evidence="1 2">
    <name type="scientific">Dunaliella salina</name>
    <name type="common">Green alga</name>
    <name type="synonym">Protococcus salinus</name>
    <dbReference type="NCBI Taxonomy" id="3046"/>
    <lineage>
        <taxon>Eukaryota</taxon>
        <taxon>Viridiplantae</taxon>
        <taxon>Chlorophyta</taxon>
        <taxon>core chlorophytes</taxon>
        <taxon>Chlorophyceae</taxon>
        <taxon>CS clade</taxon>
        <taxon>Chlamydomonadales</taxon>
        <taxon>Dunaliellaceae</taxon>
        <taxon>Dunaliella</taxon>
    </lineage>
</organism>
<protein>
    <submittedName>
        <fullName evidence="1">Uncharacterized protein</fullName>
    </submittedName>
</protein>
<evidence type="ECO:0000313" key="2">
    <source>
        <dbReference type="Proteomes" id="UP000815325"/>
    </source>
</evidence>
<dbReference type="Proteomes" id="UP000815325">
    <property type="component" value="Unassembled WGS sequence"/>
</dbReference>
<evidence type="ECO:0000313" key="1">
    <source>
        <dbReference type="EMBL" id="KAF5835761.1"/>
    </source>
</evidence>
<dbReference type="EMBL" id="MU069689">
    <property type="protein sequence ID" value="KAF5835761.1"/>
    <property type="molecule type" value="Genomic_DNA"/>
</dbReference>
<feature type="non-terminal residue" evidence="1">
    <location>
        <position position="1"/>
    </location>
</feature>
<gene>
    <name evidence="1" type="ORF">DUNSADRAFT_6901</name>
</gene>
<reference evidence="1" key="1">
    <citation type="submission" date="2017-08" db="EMBL/GenBank/DDBJ databases">
        <authorList>
            <person name="Polle J.E."/>
            <person name="Barry K."/>
            <person name="Cushman J."/>
            <person name="Schmutz J."/>
            <person name="Tran D."/>
            <person name="Hathwaick L.T."/>
            <person name="Yim W.C."/>
            <person name="Jenkins J."/>
            <person name="Mckie-Krisberg Z.M."/>
            <person name="Prochnik S."/>
            <person name="Lindquist E."/>
            <person name="Dockter R.B."/>
            <person name="Adam C."/>
            <person name="Molina H."/>
            <person name="Bunkerborg J."/>
            <person name="Jin E."/>
            <person name="Buchheim M."/>
            <person name="Magnuson J."/>
        </authorList>
    </citation>
    <scope>NUCLEOTIDE SEQUENCE</scope>
    <source>
        <strain evidence="1">CCAP 19/18</strain>
    </source>
</reference>
<sequence>VHLVLEQPALLATQMPSIIEALDSLEEGLRPPDGRMGALEILCKQPALVYDTTVASLKDRLDSLAAVFQVPVADMLQEEQGRGVSVVSLAVIQGDHSTSALCSCLRTCLQGMAGKWGLDGPPCRNLR</sequence>